<reference evidence="1 2" key="1">
    <citation type="submission" date="2020-04" db="EMBL/GenBank/DDBJ databases">
        <authorList>
            <person name="De Canck E."/>
        </authorList>
    </citation>
    <scope>NUCLEOTIDE SEQUENCE [LARGE SCALE GENOMIC DNA]</scope>
    <source>
        <strain evidence="1 2">LMG 29660</strain>
    </source>
</reference>
<evidence type="ECO:0000313" key="1">
    <source>
        <dbReference type="EMBL" id="CAB3752993.1"/>
    </source>
</evidence>
<sequence length="84" mass="9049">MPDFFGVIKGVFTMGEKARRKEVGGMLTRMDGRRSCRTMPAVRNQSLVCFARAGAAVVSPILAFIASTNARTFGEGSRVDGYTA</sequence>
<gene>
    <name evidence="1" type="ORF">LMG29660_01954</name>
</gene>
<organism evidence="1 2">
    <name type="scientific">Burkholderia puraquae</name>
    <dbReference type="NCBI Taxonomy" id="1904757"/>
    <lineage>
        <taxon>Bacteria</taxon>
        <taxon>Pseudomonadati</taxon>
        <taxon>Pseudomonadota</taxon>
        <taxon>Betaproteobacteria</taxon>
        <taxon>Burkholderiales</taxon>
        <taxon>Burkholderiaceae</taxon>
        <taxon>Burkholderia</taxon>
        <taxon>Burkholderia cepacia complex</taxon>
    </lineage>
</organism>
<dbReference type="AlphaFoldDB" id="A0A6J5DGH8"/>
<proteinExistence type="predicted"/>
<protein>
    <submittedName>
        <fullName evidence="1">Uncharacterized protein</fullName>
    </submittedName>
</protein>
<evidence type="ECO:0000313" key="2">
    <source>
        <dbReference type="Proteomes" id="UP000494135"/>
    </source>
</evidence>
<dbReference type="EMBL" id="CADIKG010000003">
    <property type="protein sequence ID" value="CAB3752993.1"/>
    <property type="molecule type" value="Genomic_DNA"/>
</dbReference>
<name>A0A6J5DGH8_9BURK</name>
<dbReference type="Proteomes" id="UP000494135">
    <property type="component" value="Unassembled WGS sequence"/>
</dbReference>
<accession>A0A6J5DGH8</accession>